<accession>A0A1M3KWB1</accession>
<dbReference type="STRING" id="1895771.BGO89_09055"/>
<gene>
    <name evidence="2" type="ORF">BGO89_09055</name>
</gene>
<feature type="compositionally biased region" description="Basic and acidic residues" evidence="1">
    <location>
        <begin position="252"/>
        <end position="265"/>
    </location>
</feature>
<reference evidence="2 3" key="1">
    <citation type="submission" date="2016-09" db="EMBL/GenBank/DDBJ databases">
        <title>Genome-resolved meta-omics ties microbial dynamics to process performance in biotechnology for thiocyanate degradation.</title>
        <authorList>
            <person name="Kantor R.S."/>
            <person name="Huddy R.J."/>
            <person name="Iyer R."/>
            <person name="Thomas B.C."/>
            <person name="Brown C.T."/>
            <person name="Anantharaman K."/>
            <person name="Tringe S."/>
            <person name="Hettich R.L."/>
            <person name="Harrison S.T."/>
            <person name="Banfield J.F."/>
        </authorList>
    </citation>
    <scope>NUCLEOTIDE SEQUENCE [LARGE SCALE GENOMIC DNA]</scope>
    <source>
        <strain evidence="2">59-99</strain>
    </source>
</reference>
<feature type="region of interest" description="Disordered" evidence="1">
    <location>
        <begin position="252"/>
        <end position="297"/>
    </location>
</feature>
<dbReference type="Proteomes" id="UP000184233">
    <property type="component" value="Unassembled WGS sequence"/>
</dbReference>
<proteinExistence type="predicted"/>
<dbReference type="AlphaFoldDB" id="A0A1M3KWB1"/>
<organism evidence="2 3">
    <name type="scientific">Candidatus Kapaibacterium thiocyanatum</name>
    <dbReference type="NCBI Taxonomy" id="1895771"/>
    <lineage>
        <taxon>Bacteria</taxon>
        <taxon>Pseudomonadati</taxon>
        <taxon>Candidatus Kapaibacteriota</taxon>
        <taxon>Candidatus Kapaibacteriia</taxon>
        <taxon>Candidatus Kapaibacteriales</taxon>
        <taxon>Candidatus Kapaibacteriaceae</taxon>
        <taxon>Candidatus Kapaibacterium</taxon>
    </lineage>
</organism>
<dbReference type="EMBL" id="MKVH01000024">
    <property type="protein sequence ID" value="OJX56680.1"/>
    <property type="molecule type" value="Genomic_DNA"/>
</dbReference>
<sequence>MAEQSTSQHVFHFNEDEPNFESFAEENGFRFWYARTLMSCLGYTGWDSFQRVMNQAMQILNTLGMPIQDHIMFVGRTIDGKQETDAKLSRVACYYIAMRADARKPEVAGAINYFATIAGAIRDHFEQIENADRIAFRGEITEREKSLTSTAKQAGVVNYAYFQNARYVGLYNRSIAQLRQLRGIDSSRTPLDYMGKDELAANLFAMSQTELKIKADRVSGQGQAEEIAREVGKKVRESMISISGVAPEALPRMEDINEAKKDLKRQSKALQKADSSKKKSTRKAPKLPPAADTPAEP</sequence>
<evidence type="ECO:0000313" key="2">
    <source>
        <dbReference type="EMBL" id="OJX56680.1"/>
    </source>
</evidence>
<evidence type="ECO:0008006" key="4">
    <source>
        <dbReference type="Google" id="ProtNLM"/>
    </source>
</evidence>
<protein>
    <recommendedName>
        <fullName evidence="4">Damage-inducible protein D</fullName>
    </recommendedName>
</protein>
<name>A0A1M3KWB1_9BACT</name>
<comment type="caution">
    <text evidence="2">The sequence shown here is derived from an EMBL/GenBank/DDBJ whole genome shotgun (WGS) entry which is preliminary data.</text>
</comment>
<evidence type="ECO:0000256" key="1">
    <source>
        <dbReference type="SAM" id="MobiDB-lite"/>
    </source>
</evidence>
<evidence type="ECO:0000313" key="3">
    <source>
        <dbReference type="Proteomes" id="UP000184233"/>
    </source>
</evidence>